<protein>
    <recommendedName>
        <fullName evidence="8">Protein downstream neighbor of son homolog</fullName>
    </recommendedName>
</protein>
<keyword evidence="2" id="KW-0217">Developmental protein</keyword>
<name>A0A6L2PD28_COPFO</name>
<evidence type="ECO:0000256" key="4">
    <source>
        <dbReference type="ARBA" id="ARBA00025806"/>
    </source>
</evidence>
<gene>
    <name evidence="6" type="ORF">Cfor_05854</name>
</gene>
<accession>A0A6L2PD28</accession>
<evidence type="ECO:0000313" key="6">
    <source>
        <dbReference type="EMBL" id="GFG30401.1"/>
    </source>
</evidence>
<organism evidence="6 7">
    <name type="scientific">Coptotermes formosanus</name>
    <name type="common">Formosan subterranean termite</name>
    <dbReference type="NCBI Taxonomy" id="36987"/>
    <lineage>
        <taxon>Eukaryota</taxon>
        <taxon>Metazoa</taxon>
        <taxon>Ecdysozoa</taxon>
        <taxon>Arthropoda</taxon>
        <taxon>Hexapoda</taxon>
        <taxon>Insecta</taxon>
        <taxon>Pterygota</taxon>
        <taxon>Neoptera</taxon>
        <taxon>Polyneoptera</taxon>
        <taxon>Dictyoptera</taxon>
        <taxon>Blattodea</taxon>
        <taxon>Blattoidea</taxon>
        <taxon>Termitoidae</taxon>
        <taxon>Rhinotermitidae</taxon>
        <taxon>Coptotermes</taxon>
    </lineage>
</organism>
<dbReference type="InterPro" id="IPR024861">
    <property type="entry name" value="Donson"/>
</dbReference>
<evidence type="ECO:0000256" key="5">
    <source>
        <dbReference type="SAM" id="MobiDB-lite"/>
    </source>
</evidence>
<dbReference type="PANTHER" id="PTHR12972:SF0">
    <property type="entry name" value="PROTEIN DOWNSTREAM NEIGHBOR OF SON"/>
    <property type="match status" value="1"/>
</dbReference>
<evidence type="ECO:0008006" key="8">
    <source>
        <dbReference type="Google" id="ProtNLM"/>
    </source>
</evidence>
<feature type="region of interest" description="Disordered" evidence="5">
    <location>
        <begin position="336"/>
        <end position="383"/>
    </location>
</feature>
<dbReference type="PRINTS" id="PR02064">
    <property type="entry name" value="DONSON"/>
</dbReference>
<dbReference type="EMBL" id="BLKM01000214">
    <property type="protein sequence ID" value="GFG30401.1"/>
    <property type="molecule type" value="Genomic_DNA"/>
</dbReference>
<dbReference type="Proteomes" id="UP000502823">
    <property type="component" value="Unassembled WGS sequence"/>
</dbReference>
<keyword evidence="3" id="KW-0539">Nucleus</keyword>
<dbReference type="AlphaFoldDB" id="A0A6L2PD28"/>
<evidence type="ECO:0000256" key="1">
    <source>
        <dbReference type="ARBA" id="ARBA00004123"/>
    </source>
</evidence>
<dbReference type="InParanoid" id="A0A6L2PD28"/>
<dbReference type="FunCoup" id="A0A6L2PD28">
    <property type="interactions" value="1569"/>
</dbReference>
<dbReference type="GO" id="GO:0033260">
    <property type="term" value="P:nuclear DNA replication"/>
    <property type="evidence" value="ECO:0007669"/>
    <property type="project" value="TreeGrafter"/>
</dbReference>
<comment type="similarity">
    <text evidence="4">Belongs to the DONSON family.</text>
</comment>
<feature type="compositionally biased region" description="Acidic residues" evidence="5">
    <location>
        <begin position="373"/>
        <end position="383"/>
    </location>
</feature>
<comment type="caution">
    <text evidence="6">The sequence shown here is derived from an EMBL/GenBank/DDBJ whole genome shotgun (WGS) entry which is preliminary data.</text>
</comment>
<evidence type="ECO:0000313" key="7">
    <source>
        <dbReference type="Proteomes" id="UP000502823"/>
    </source>
</evidence>
<keyword evidence="7" id="KW-1185">Reference proteome</keyword>
<reference evidence="7" key="1">
    <citation type="submission" date="2020-01" db="EMBL/GenBank/DDBJ databases">
        <title>Draft genome sequence of the Termite Coptotermes fromosanus.</title>
        <authorList>
            <person name="Itakura S."/>
            <person name="Yosikawa Y."/>
            <person name="Umezawa K."/>
        </authorList>
    </citation>
    <scope>NUCLEOTIDE SEQUENCE [LARGE SCALE GENOMIC DNA]</scope>
</reference>
<comment type="subcellular location">
    <subcellularLocation>
        <location evidence="1">Nucleus</location>
    </subcellularLocation>
</comment>
<dbReference type="PANTHER" id="PTHR12972">
    <property type="entry name" value="DOWNSTREAM NEIGHBOR OF SON"/>
    <property type="match status" value="1"/>
</dbReference>
<proteinExistence type="inferred from homology"/>
<sequence length="616" mass="68564">MAEEEMEAEFSVKSAVSPAWKRPDEVMKLHRLKQKKRALQARMNKTDTPQVEGKFFFNTGSKAVSQKRKNPFICQQEKRSRGNEVQALRSNNLDLSCDNTLFQLLNVTVKSQANIDHLQTSFTSILSQLSGSSNEVSRIEKDNCPKGETYIPIDWSLKTKVRFISPKPFAWSQKLRTCEEASGITGFVRCLDTGLDASKYPCASHSLDTSPNARFHQCCLVWQHPALPWCELFPRSAARLSSAANSIITSSQSLRDCLHREWGESFRSLFQLTRARQCPYFYVCANSFTCLFRAAGILGFADIHAILTPTTRGFRHMLKEEDVVYTMPLRKAMQSMKRLSSETASDTGYETLDSVTDDQSQMQSSGTSQQVDEPVDGDVDDESPDEWLESMGIAAEEIRRIKSKQVKRDQDKEKEVDRTPESLIYVEGVEAQALFNFLMNCKSSIATTGPLAGVPPTLLAPVAFHGATLKPLKVRQSVVKADMENFHSVEIRGPILPHAVQNLCSLLEQSLDEFTATFAVLDSTRPFSLVTGLTVDNLEVSECVECVKSPEKSSGCSSSVWMSGGKACVPAVFGKENLSDCGLQSSVLERFCCSDASRVCTLDNLKLNLDSTYSWS</sequence>
<dbReference type="OrthoDB" id="534063at2759"/>
<evidence type="ECO:0000256" key="3">
    <source>
        <dbReference type="ARBA" id="ARBA00023242"/>
    </source>
</evidence>
<feature type="compositionally biased region" description="Polar residues" evidence="5">
    <location>
        <begin position="337"/>
        <end position="358"/>
    </location>
</feature>
<feature type="compositionally biased region" description="Low complexity" evidence="5">
    <location>
        <begin position="359"/>
        <end position="372"/>
    </location>
</feature>
<evidence type="ECO:0000256" key="2">
    <source>
        <dbReference type="ARBA" id="ARBA00022473"/>
    </source>
</evidence>
<dbReference type="GO" id="GO:0005634">
    <property type="term" value="C:nucleus"/>
    <property type="evidence" value="ECO:0007669"/>
    <property type="project" value="UniProtKB-SubCell"/>
</dbReference>